<dbReference type="InterPro" id="IPR032675">
    <property type="entry name" value="LRR_dom_sf"/>
</dbReference>
<dbReference type="Gene3D" id="3.80.10.10">
    <property type="entry name" value="Ribonuclease Inhibitor"/>
    <property type="match status" value="1"/>
</dbReference>
<reference evidence="3" key="2">
    <citation type="submission" date="2010-04" db="EMBL/GenBank/DDBJ databases">
        <authorList>
            <person name="Buell R."/>
            <person name="Hamilton J."/>
            <person name="Hostetler J."/>
        </authorList>
    </citation>
    <scope>NUCLEOTIDE SEQUENCE [LARGE SCALE GENOMIC DNA]</scope>
    <source>
        <strain evidence="3">DAOM:BR144</strain>
    </source>
</reference>
<reference evidence="3" key="1">
    <citation type="journal article" date="2010" name="Genome Biol.">
        <title>Genome sequence of the necrotrophic plant pathogen Pythium ultimum reveals original pathogenicity mechanisms and effector repertoire.</title>
        <authorList>
            <person name="Levesque C.A."/>
            <person name="Brouwer H."/>
            <person name="Cano L."/>
            <person name="Hamilton J.P."/>
            <person name="Holt C."/>
            <person name="Huitema E."/>
            <person name="Raffaele S."/>
            <person name="Robideau G.P."/>
            <person name="Thines M."/>
            <person name="Win J."/>
            <person name="Zerillo M.M."/>
            <person name="Beakes G.W."/>
            <person name="Boore J.L."/>
            <person name="Busam D."/>
            <person name="Dumas B."/>
            <person name="Ferriera S."/>
            <person name="Fuerstenberg S.I."/>
            <person name="Gachon C.M."/>
            <person name="Gaulin E."/>
            <person name="Govers F."/>
            <person name="Grenville-Briggs L."/>
            <person name="Horner N."/>
            <person name="Hostetler J."/>
            <person name="Jiang R.H."/>
            <person name="Johnson J."/>
            <person name="Krajaejun T."/>
            <person name="Lin H."/>
            <person name="Meijer H.J."/>
            <person name="Moore B."/>
            <person name="Morris P."/>
            <person name="Phuntmart V."/>
            <person name="Puiu D."/>
            <person name="Shetty J."/>
            <person name="Stajich J.E."/>
            <person name="Tripathy S."/>
            <person name="Wawra S."/>
            <person name="van West P."/>
            <person name="Whitty B.R."/>
            <person name="Coutinho P.M."/>
            <person name="Henrissat B."/>
            <person name="Martin F."/>
            <person name="Thomas P.D."/>
            <person name="Tyler B.M."/>
            <person name="De Vries R.P."/>
            <person name="Kamoun S."/>
            <person name="Yandell M."/>
            <person name="Tisserat N."/>
            <person name="Buell C.R."/>
        </authorList>
    </citation>
    <scope>NUCLEOTIDE SEQUENCE</scope>
    <source>
        <strain evidence="3">DAOM:BR144</strain>
    </source>
</reference>
<dbReference type="InParanoid" id="K3WPH8"/>
<evidence type="ECO:0000313" key="3">
    <source>
        <dbReference type="Proteomes" id="UP000019132"/>
    </source>
</evidence>
<dbReference type="Proteomes" id="UP000019132">
    <property type="component" value="Unassembled WGS sequence"/>
</dbReference>
<dbReference type="AlphaFoldDB" id="K3WPH8"/>
<dbReference type="STRING" id="431595.K3WPH8"/>
<dbReference type="VEuPathDB" id="FungiDB:PYU1_G006856"/>
<feature type="region of interest" description="Disordered" evidence="1">
    <location>
        <begin position="1"/>
        <end position="61"/>
    </location>
</feature>
<dbReference type="OMA" id="HADEAMN"/>
<organism evidence="2 3">
    <name type="scientific">Globisporangium ultimum (strain ATCC 200006 / CBS 805.95 / DAOM BR144)</name>
    <name type="common">Pythium ultimum</name>
    <dbReference type="NCBI Taxonomy" id="431595"/>
    <lineage>
        <taxon>Eukaryota</taxon>
        <taxon>Sar</taxon>
        <taxon>Stramenopiles</taxon>
        <taxon>Oomycota</taxon>
        <taxon>Peronosporomycetes</taxon>
        <taxon>Pythiales</taxon>
        <taxon>Pythiaceae</taxon>
        <taxon>Globisporangium</taxon>
    </lineage>
</organism>
<dbReference type="EMBL" id="GL376635">
    <property type="status" value="NOT_ANNOTATED_CDS"/>
    <property type="molecule type" value="Genomic_DNA"/>
</dbReference>
<name>K3WPH8_GLOUD</name>
<sequence length="369" mass="42899">MVARLSIPTGHTDTEQLPQELDGNNGEEHSNAEDDEDDDNPDEKVYNGTITKPKQKGKQRRKWVKKLLNQSATPQIHKDRVYRTTRKHPHYVRHCRHHRGLLPPPQMLTVANALHVHCVAHILGFLDTSEPARTCAYVNKALAASVRVFYETYCSHPRPQRFLVQRLFQNDSIVRDILGWLSPVERVRVNASCQSFYHAANALPLEITGSQSAAQFVHYLARERVETRFEATKELHLENMHADEAMNVVRFLDTDDESECFQALTTLSLRRIRGFEDDQQSFEQLIQVLFTDRVSRRLHTLELSDLGLEDSHYKYLATLFYDARFPSLRYLNLSRNQFSSRFMRDWRRSFVNERFEKLQTLDITGASCA</sequence>
<evidence type="ECO:0000313" key="2">
    <source>
        <dbReference type="EnsemblProtists" id="PYU1_T006870"/>
    </source>
</evidence>
<proteinExistence type="predicted"/>
<dbReference type="SUPFAM" id="SSF52047">
    <property type="entry name" value="RNI-like"/>
    <property type="match status" value="1"/>
</dbReference>
<dbReference type="HOGENOM" id="CLU_751199_0_0_1"/>
<evidence type="ECO:0008006" key="4">
    <source>
        <dbReference type="Google" id="ProtNLM"/>
    </source>
</evidence>
<protein>
    <recommendedName>
        <fullName evidence="4">F-box domain-containing protein</fullName>
    </recommendedName>
</protein>
<keyword evidence="3" id="KW-1185">Reference proteome</keyword>
<accession>K3WPH8</accession>
<dbReference type="EnsemblProtists" id="PYU1_T006870">
    <property type="protein sequence ID" value="PYU1_T006870"/>
    <property type="gene ID" value="PYU1_G006856"/>
</dbReference>
<evidence type="ECO:0000256" key="1">
    <source>
        <dbReference type="SAM" id="MobiDB-lite"/>
    </source>
</evidence>
<dbReference type="eggNOG" id="ENOG502RX46">
    <property type="taxonomic scope" value="Eukaryota"/>
</dbReference>
<reference evidence="2" key="3">
    <citation type="submission" date="2015-02" db="UniProtKB">
        <authorList>
            <consortium name="EnsemblProtists"/>
        </authorList>
    </citation>
    <scope>IDENTIFICATION</scope>
    <source>
        <strain evidence="2">DAOM BR144</strain>
    </source>
</reference>